<evidence type="ECO:0000259" key="1">
    <source>
        <dbReference type="Pfam" id="PF14332"/>
    </source>
</evidence>
<dbReference type="KEGG" id="rba:RB5930"/>
<dbReference type="Pfam" id="PF14332">
    <property type="entry name" value="DUF4388"/>
    <property type="match status" value="1"/>
</dbReference>
<evidence type="ECO:0000313" key="3">
    <source>
        <dbReference type="Proteomes" id="UP000001025"/>
    </source>
</evidence>
<gene>
    <name evidence="2" type="ordered locus">RB5930</name>
</gene>
<dbReference type="STRING" id="243090.RB5930"/>
<dbReference type="InterPro" id="IPR025497">
    <property type="entry name" value="PatA-like_N"/>
</dbReference>
<dbReference type="EnsemblBacteria" id="CAD74515">
    <property type="protein sequence ID" value="CAD74515"/>
    <property type="gene ID" value="RB5930"/>
</dbReference>
<keyword evidence="3" id="KW-1185">Reference proteome</keyword>
<accession>Q7UR27</accession>
<reference evidence="2 3" key="1">
    <citation type="journal article" date="2003" name="Proc. Natl. Acad. Sci. U.S.A.">
        <title>Complete genome sequence of the marine planctomycete Pirellula sp. strain 1.</title>
        <authorList>
            <person name="Gloeckner F.O."/>
            <person name="Kube M."/>
            <person name="Bauer M."/>
            <person name="Teeling H."/>
            <person name="Lombardot T."/>
            <person name="Ludwig W."/>
            <person name="Gade D."/>
            <person name="Beck A."/>
            <person name="Borzym K."/>
            <person name="Heitmann K."/>
            <person name="Rabus R."/>
            <person name="Schlesner H."/>
            <person name="Amann R."/>
            <person name="Reinhardt R."/>
        </authorList>
    </citation>
    <scope>NUCLEOTIDE SEQUENCE [LARGE SCALE GENOMIC DNA]</scope>
    <source>
        <strain evidence="3">DSM 10527 / NCIMB 13988 / SH1</strain>
    </source>
</reference>
<protein>
    <recommendedName>
        <fullName evidence="1">PatA-like N-terminal domain-containing protein</fullName>
    </recommendedName>
</protein>
<organism evidence="2 3">
    <name type="scientific">Rhodopirellula baltica (strain DSM 10527 / NCIMB 13988 / SH1)</name>
    <dbReference type="NCBI Taxonomy" id="243090"/>
    <lineage>
        <taxon>Bacteria</taxon>
        <taxon>Pseudomonadati</taxon>
        <taxon>Planctomycetota</taxon>
        <taxon>Planctomycetia</taxon>
        <taxon>Pirellulales</taxon>
        <taxon>Pirellulaceae</taxon>
        <taxon>Rhodopirellula</taxon>
    </lineage>
</organism>
<sequence length="216" mass="24245">MLMPPGSPSTPIETLSESGEQVDLKSLLKEFYSDFGELAEFELVTDIPEPFDTLLNHQSHMTVTVEHYHGEPVDVVVHRRRNRFRDGRVAQAVDVAKPEELDATEAYTREITLVTQDTQRVVQHGIVRLDPSALTRSVWHQIASGEIPLGRVLIENNVLRQVQLCRLWKVTAGERLAELLNLSVGDVVYGRTALIRCDHRPAIELLEIVRGNGPIG</sequence>
<dbReference type="EMBL" id="BX294143">
    <property type="protein sequence ID" value="CAD74515.1"/>
    <property type="molecule type" value="Genomic_DNA"/>
</dbReference>
<dbReference type="OrthoDB" id="268218at2"/>
<dbReference type="HOGENOM" id="CLU_1509507_0_0_0"/>
<dbReference type="eggNOG" id="COG3161">
    <property type="taxonomic scope" value="Bacteria"/>
</dbReference>
<dbReference type="InterPro" id="IPR028978">
    <property type="entry name" value="Chorismate_lyase_/UTRA_dom_sf"/>
</dbReference>
<dbReference type="SUPFAM" id="SSF64288">
    <property type="entry name" value="Chorismate lyase-like"/>
    <property type="match status" value="1"/>
</dbReference>
<dbReference type="AlphaFoldDB" id="Q7UR27"/>
<feature type="domain" description="PatA-like N-terminal" evidence="1">
    <location>
        <begin position="46"/>
        <end position="187"/>
    </location>
</feature>
<proteinExistence type="predicted"/>
<dbReference type="Proteomes" id="UP000001025">
    <property type="component" value="Chromosome"/>
</dbReference>
<dbReference type="PATRIC" id="fig|243090.15.peg.2854"/>
<name>Q7UR27_RHOBA</name>
<dbReference type="InParanoid" id="Q7UR27"/>
<dbReference type="Gene3D" id="3.40.1410.10">
    <property type="entry name" value="Chorismate lyase-like"/>
    <property type="match status" value="1"/>
</dbReference>
<evidence type="ECO:0000313" key="2">
    <source>
        <dbReference type="EMBL" id="CAD74515.1"/>
    </source>
</evidence>